<name>A0AA96KRL2_9CAUD</name>
<protein>
    <submittedName>
        <fullName evidence="1">Uncharacterized protein</fullName>
    </submittedName>
</protein>
<organism evidence="1 2">
    <name type="scientific">Enterobacter phage SDFMU_EhYP</name>
    <dbReference type="NCBI Taxonomy" id="3076128"/>
    <lineage>
        <taxon>Viruses</taxon>
        <taxon>Duplodnaviria</taxon>
        <taxon>Heunggongvirae</taxon>
        <taxon>Uroviricota</taxon>
        <taxon>Caudoviricetes</taxon>
        <taxon>Autographivirales</taxon>
        <taxon>Autoscriptoviridae</taxon>
        <taxon>Slopekvirinae</taxon>
        <taxon>Koutsourovirus</taxon>
        <taxon>Koutsourovirus EhYP</taxon>
    </lineage>
</organism>
<dbReference type="Proteomes" id="UP001305490">
    <property type="component" value="Segment"/>
</dbReference>
<keyword evidence="2" id="KW-1185">Reference proteome</keyword>
<sequence length="56" mass="6357">MSMTLDELQYLECALCDHICEVFEAMPDNGTVDWDLRKVDLINRVLGELGNIEVSV</sequence>
<dbReference type="EMBL" id="OQ884031">
    <property type="protein sequence ID" value="WNO29962.1"/>
    <property type="molecule type" value="Genomic_DNA"/>
</dbReference>
<proteinExistence type="predicted"/>
<reference evidence="1 2" key="1">
    <citation type="submission" date="2023-04" db="EMBL/GenBank/DDBJ databases">
        <authorList>
            <person name="Zhang K."/>
        </authorList>
    </citation>
    <scope>NUCLEOTIDE SEQUENCE [LARGE SCALE GENOMIC DNA]</scope>
</reference>
<evidence type="ECO:0000313" key="2">
    <source>
        <dbReference type="Proteomes" id="UP001305490"/>
    </source>
</evidence>
<evidence type="ECO:0000313" key="1">
    <source>
        <dbReference type="EMBL" id="WNO29962.1"/>
    </source>
</evidence>
<accession>A0AA96KRL2</accession>